<organism evidence="2 3">
    <name type="scientific">Natrinema saccharevitans</name>
    <dbReference type="NCBI Taxonomy" id="301967"/>
    <lineage>
        <taxon>Archaea</taxon>
        <taxon>Methanobacteriati</taxon>
        <taxon>Methanobacteriota</taxon>
        <taxon>Stenosarchaea group</taxon>
        <taxon>Halobacteria</taxon>
        <taxon>Halobacteriales</taxon>
        <taxon>Natrialbaceae</taxon>
        <taxon>Natrinema</taxon>
    </lineage>
</organism>
<accession>A0A1S8B178</accession>
<gene>
    <name evidence="2" type="ORF">A6E15_17070</name>
</gene>
<dbReference type="OrthoDB" id="346198at2157"/>
<name>A0A1S8B178_9EURY</name>
<protein>
    <submittedName>
        <fullName evidence="2">Uncharacterized protein</fullName>
    </submittedName>
</protein>
<feature type="transmembrane region" description="Helical" evidence="1">
    <location>
        <begin position="689"/>
        <end position="707"/>
    </location>
</feature>
<proteinExistence type="predicted"/>
<sequence>MATVPAAAQSTVTVDDGQVTVGTGTATEDVKVDNTGNESVSIDVSSPTGIDVDPSQRTVPAGSSETITLEISADDDASGGTVTVSTGDDSETIEVTRPPIAGLEDEPLDVGEVLVGGQASGEVDIEQIGGDGSWRYVSASVDSSDPDASLNVYETGGTLEWTATVDDDAAQHEDLEWEVELVPDGNDDAARTVDVEGEVIYPPRFGDVELDDDQVTFDEPRDSTATVTETIDLEVENAGDLEMDLETVTASAPSGGIDVSITDRPETIDGQSTGTVEVAVAADTGLDEGAYDISGTARASDATVSDANFDGTITVDHAVTLETPDRIDIGDVPIGESTRQTASIGETLGYQNVEDLEITLEDGPDSWLTIEEAPSRLDAGGSRPVVFQAAFDTDAELGTSYEWTYAVDGTGVEEETVTVTASPVPVNLDPIRNDVEAYDGPVAEGTLSMVETMDTRMRDGDIEDDSITTVISFGTASSLYLESMDAASERQAAGEYDQAQQEVVQAAAAYNTMTLYADELDGAAFRSDTEPVLSAAESDLDAGIQEQAQHYESRLESENVSLIEKATIKRQLARVTLLQGDDERASALEQEAQSAFENYTQAVSDGERARQRADETWETMESEQFVTVAGQPLLLNPAEYDTYTDRVDEMNVAYENATATFEQAGETSRVEAVESEYADRTATLEVTRWSLLGATGVYGLLVIGIVVRTARGTYQYLRDARASVSGDFLV</sequence>
<keyword evidence="1" id="KW-0472">Membrane</keyword>
<comment type="caution">
    <text evidence="2">The sequence shown here is derived from an EMBL/GenBank/DDBJ whole genome shotgun (WGS) entry which is preliminary data.</text>
</comment>
<evidence type="ECO:0000256" key="1">
    <source>
        <dbReference type="SAM" id="Phobius"/>
    </source>
</evidence>
<reference evidence="3" key="1">
    <citation type="submission" date="2016-04" db="EMBL/GenBank/DDBJ databases">
        <authorList>
            <person name="Chen S.-C."/>
            <person name="Lai M.-C."/>
        </authorList>
    </citation>
    <scope>NUCLEOTIDE SEQUENCE [LARGE SCALE GENOMIC DNA]</scope>
    <source>
        <strain evidence="3">AB14</strain>
    </source>
</reference>
<keyword evidence="1" id="KW-0812">Transmembrane</keyword>
<dbReference type="Gene3D" id="2.60.40.10">
    <property type="entry name" value="Immunoglobulins"/>
    <property type="match status" value="1"/>
</dbReference>
<keyword evidence="1" id="KW-1133">Transmembrane helix</keyword>
<dbReference type="AlphaFoldDB" id="A0A1S8B178"/>
<dbReference type="EMBL" id="LWLN01000001">
    <property type="protein sequence ID" value="OLZ42773.1"/>
    <property type="molecule type" value="Genomic_DNA"/>
</dbReference>
<dbReference type="STRING" id="301967.A6E15_17070"/>
<evidence type="ECO:0000313" key="3">
    <source>
        <dbReference type="Proteomes" id="UP000189370"/>
    </source>
</evidence>
<dbReference type="Proteomes" id="UP000189370">
    <property type="component" value="Unassembled WGS sequence"/>
</dbReference>
<keyword evidence="3" id="KW-1185">Reference proteome</keyword>
<evidence type="ECO:0000313" key="2">
    <source>
        <dbReference type="EMBL" id="OLZ42773.1"/>
    </source>
</evidence>
<dbReference type="InterPro" id="IPR013783">
    <property type="entry name" value="Ig-like_fold"/>
</dbReference>